<dbReference type="SUPFAM" id="SSF53167">
    <property type="entry name" value="Purine and uridine phosphorylases"/>
    <property type="match status" value="1"/>
</dbReference>
<protein>
    <recommendedName>
        <fullName evidence="3">Nucleoside phosphorylase domain-containing protein</fullName>
    </recommendedName>
</protein>
<dbReference type="InterPro" id="IPR035994">
    <property type="entry name" value="Nucleoside_phosphorylase_sf"/>
</dbReference>
<name>A0A7C8IWI5_ORBOL</name>
<dbReference type="GO" id="GO:0003824">
    <property type="term" value="F:catalytic activity"/>
    <property type="evidence" value="ECO:0007669"/>
    <property type="project" value="InterPro"/>
</dbReference>
<dbReference type="GO" id="GO:0009116">
    <property type="term" value="P:nucleoside metabolic process"/>
    <property type="evidence" value="ECO:0007669"/>
    <property type="project" value="InterPro"/>
</dbReference>
<dbReference type="AlphaFoldDB" id="A0A7C8IWI5"/>
<organism evidence="1 2">
    <name type="scientific">Orbilia oligospora</name>
    <name type="common">Nematode-trapping fungus</name>
    <name type="synonym">Arthrobotrys oligospora</name>
    <dbReference type="NCBI Taxonomy" id="2813651"/>
    <lineage>
        <taxon>Eukaryota</taxon>
        <taxon>Fungi</taxon>
        <taxon>Dikarya</taxon>
        <taxon>Ascomycota</taxon>
        <taxon>Pezizomycotina</taxon>
        <taxon>Orbiliomycetes</taxon>
        <taxon>Orbiliales</taxon>
        <taxon>Orbiliaceae</taxon>
        <taxon>Orbilia</taxon>
    </lineage>
</organism>
<accession>A0A7C8IWI5</accession>
<evidence type="ECO:0000313" key="2">
    <source>
        <dbReference type="Proteomes" id="UP000475325"/>
    </source>
</evidence>
<dbReference type="InterPro" id="IPR053137">
    <property type="entry name" value="NLR-like"/>
</dbReference>
<dbReference type="EMBL" id="WIQW01000168">
    <property type="protein sequence ID" value="KAF3078620.1"/>
    <property type="molecule type" value="Genomic_DNA"/>
</dbReference>
<evidence type="ECO:0008006" key="3">
    <source>
        <dbReference type="Google" id="ProtNLM"/>
    </source>
</evidence>
<evidence type="ECO:0000313" key="1">
    <source>
        <dbReference type="EMBL" id="KAF3078620.1"/>
    </source>
</evidence>
<dbReference type="Proteomes" id="UP000475325">
    <property type="component" value="Unassembled WGS sequence"/>
</dbReference>
<dbReference type="Gene3D" id="3.40.50.1580">
    <property type="entry name" value="Nucleoside phosphorylase domain"/>
    <property type="match status" value="1"/>
</dbReference>
<gene>
    <name evidence="1" type="ORF">TWF102_003319</name>
</gene>
<comment type="caution">
    <text evidence="1">The sequence shown here is derived from an EMBL/GenBank/DDBJ whole genome shotgun (WGS) entry which is preliminary data.</text>
</comment>
<proteinExistence type="predicted"/>
<reference evidence="1 2" key="1">
    <citation type="submission" date="2019-06" db="EMBL/GenBank/DDBJ databases">
        <authorList>
            <person name="Palmer J.M."/>
        </authorList>
    </citation>
    <scope>NUCLEOTIDE SEQUENCE [LARGE SCALE GENOMIC DNA]</scope>
    <source>
        <strain evidence="1 2">TWF102</strain>
    </source>
</reference>
<sequence>MDEAIFCILGRMGQHNNVVVCLRVPLDATEVFNCLTKVFPSIRLNLIVGFANGVPHPTDIRPGDVVVGTKVMQRDGHAVYPSRSFDIAISALKRKHELGPSRIPSIMMEKLGKYPNFGRPESPAATKLYLVQRRERESHDPEIHYGVITLADQVMRDTLRDYIAKDLGPICLQTGSAPPPHCRLIRGVSDYADSHQGEAWKRCAVATAAAYARELLEELPSQYPLPNRAQFLDELRYEQIFGDMKSEAVTSNHTNGFFITQSTRLGLIPNSW</sequence>
<dbReference type="PANTHER" id="PTHR46082:SF6">
    <property type="entry name" value="AAA+ ATPASE DOMAIN-CONTAINING PROTEIN-RELATED"/>
    <property type="match status" value="1"/>
</dbReference>
<dbReference type="PANTHER" id="PTHR46082">
    <property type="entry name" value="ATP/GTP-BINDING PROTEIN-RELATED"/>
    <property type="match status" value="1"/>
</dbReference>